<evidence type="ECO:0000256" key="1">
    <source>
        <dbReference type="SAM" id="MobiDB-lite"/>
    </source>
</evidence>
<feature type="signal peptide" evidence="3">
    <location>
        <begin position="1"/>
        <end position="28"/>
    </location>
</feature>
<feature type="domain" description="DUF2207" evidence="4">
    <location>
        <begin position="47"/>
        <end position="234"/>
    </location>
</feature>
<dbReference type="InterPro" id="IPR018702">
    <property type="entry name" value="DUF2207"/>
</dbReference>
<evidence type="ECO:0000259" key="5">
    <source>
        <dbReference type="Pfam" id="PF20990"/>
    </source>
</evidence>
<evidence type="ECO:0000259" key="4">
    <source>
        <dbReference type="Pfam" id="PF09972"/>
    </source>
</evidence>
<feature type="compositionally biased region" description="Gly residues" evidence="1">
    <location>
        <begin position="593"/>
        <end position="611"/>
    </location>
</feature>
<evidence type="ECO:0000256" key="3">
    <source>
        <dbReference type="SAM" id="SignalP"/>
    </source>
</evidence>
<dbReference type="InterPro" id="IPR048389">
    <property type="entry name" value="YciQ-like_C"/>
</dbReference>
<evidence type="ECO:0000313" key="6">
    <source>
        <dbReference type="EMBL" id="MDH6180629.1"/>
    </source>
</evidence>
<evidence type="ECO:0000256" key="2">
    <source>
        <dbReference type="SAM" id="Phobius"/>
    </source>
</evidence>
<feature type="transmembrane region" description="Helical" evidence="2">
    <location>
        <begin position="442"/>
        <end position="463"/>
    </location>
</feature>
<dbReference type="Proteomes" id="UP001160142">
    <property type="component" value="Unassembled WGS sequence"/>
</dbReference>
<dbReference type="RefSeq" id="WP_322132973.1">
    <property type="nucleotide sequence ID" value="NZ_CP085036.1"/>
</dbReference>
<reference evidence="6 7" key="1">
    <citation type="submission" date="2023-04" db="EMBL/GenBank/DDBJ databases">
        <title>Genome Encyclopedia of Bacteria and Archaea VI: Functional Genomics of Type Strains.</title>
        <authorList>
            <person name="Whitman W."/>
        </authorList>
    </citation>
    <scope>NUCLEOTIDE SEQUENCE [LARGE SCALE GENOMIC DNA]</scope>
    <source>
        <strain evidence="6 7">SG_E_30_P1</strain>
    </source>
</reference>
<keyword evidence="2" id="KW-1133">Transmembrane helix</keyword>
<keyword evidence="2" id="KW-0812">Transmembrane</keyword>
<comment type="caution">
    <text evidence="6">The sequence shown here is derived from an EMBL/GenBank/DDBJ whole genome shotgun (WGS) entry which is preliminary data.</text>
</comment>
<keyword evidence="7" id="KW-1185">Reference proteome</keyword>
<accession>A0ABT6KKV6</accession>
<dbReference type="EMBL" id="JARXVQ010000001">
    <property type="protein sequence ID" value="MDH6180629.1"/>
    <property type="molecule type" value="Genomic_DNA"/>
</dbReference>
<feature type="domain" description="Predicted membrane protein YciQ-like C-terminal" evidence="5">
    <location>
        <begin position="309"/>
        <end position="534"/>
    </location>
</feature>
<feature type="transmembrane region" description="Helical" evidence="2">
    <location>
        <begin position="257"/>
        <end position="276"/>
    </location>
</feature>
<gene>
    <name evidence="6" type="ORF">M2152_000811</name>
</gene>
<dbReference type="Pfam" id="PF09972">
    <property type="entry name" value="DUF2207"/>
    <property type="match status" value="1"/>
</dbReference>
<evidence type="ECO:0000313" key="7">
    <source>
        <dbReference type="Proteomes" id="UP001160142"/>
    </source>
</evidence>
<keyword evidence="2" id="KW-0472">Membrane</keyword>
<name>A0ABT6KKV6_9MICO</name>
<feature type="region of interest" description="Disordered" evidence="1">
    <location>
        <begin position="575"/>
        <end position="611"/>
    </location>
</feature>
<organism evidence="6 7">
    <name type="scientific">Antiquaquibacter oligotrophicus</name>
    <dbReference type="NCBI Taxonomy" id="2880260"/>
    <lineage>
        <taxon>Bacteria</taxon>
        <taxon>Bacillati</taxon>
        <taxon>Actinomycetota</taxon>
        <taxon>Actinomycetes</taxon>
        <taxon>Micrococcales</taxon>
        <taxon>Microbacteriaceae</taxon>
        <taxon>Antiquaquibacter</taxon>
    </lineage>
</organism>
<protein>
    <submittedName>
        <fullName evidence="6">Membrane protein YgcG</fullName>
    </submittedName>
</protein>
<proteinExistence type="predicted"/>
<feature type="transmembrane region" description="Helical" evidence="2">
    <location>
        <begin position="416"/>
        <end position="436"/>
    </location>
</feature>
<dbReference type="Pfam" id="PF20990">
    <property type="entry name" value="DUF2207_C"/>
    <property type="match status" value="1"/>
</dbReference>
<keyword evidence="3" id="KW-0732">Signal</keyword>
<feature type="compositionally biased region" description="Low complexity" evidence="1">
    <location>
        <begin position="575"/>
        <end position="592"/>
    </location>
</feature>
<feature type="chain" id="PRO_5047098778" evidence="3">
    <location>
        <begin position="29"/>
        <end position="611"/>
    </location>
</feature>
<sequence length="611" mass="65267">MKHVRIAAVAAIVLAPLFGVIGAPSADAAQPDPRTVANGVEDFTFESFDAQYYLDTDDSGRAKLRVVETIVALFPDFDQNRGIIRAIPLDYDETPLHLSVVSVTDENGTPVPFERDDYYGFAELALGTDDYVQGRTTYVIEYTMRDVIRHFEDSGGDEFYWDVNGDGWPQPFGSVSATVHLSADLVDALTGNVSCYLGYYGEQNECDIRAEGDTISTRVEEVGAYNTLTVAIGFEGGTVVQPTPPRETWPIQVLPKVLLGASGLWVVIAVLLRTFVLRDARGRGTIIAHYEPPRDSDLLMDAEIIGRQRSGLPALLVDFAVRGLVTIIDRSKGSATSSAFSLELVSGEGANSRELRVLRALFGSKLEPGKRIQLDALPAATGASLYGLPASTTSAAISEGLRAKPKTAAQVWLRRISLVTWLGFGALWVWAVWMGALVAEVVVPALVATVLALAVSIILAVPARLTRAGADHKEYLEGLKLYLTVAEEERFRMLQSPDGALRVDPTDRGAVVKLNERLLPYAVLWGVEDQWVEVLRAQWPDAAPAWLDGTDLSVSTLRGFSASSMSSVRPIVTSSSSGSSWSSSGGSSFSSGSSGGGFSGGGGGGGGGGGR</sequence>